<sequence>MPKLTLCYSNHRPEMLHPAAQIMTAHDVIMLEEQPQSSLNMMLRGEMELDEYILESEAAFPEFARKHCTLMQELYDGGKTIQQVEPYLEHLLNIQLFLADGNTPDMIERDSVGYQVYLAERDATGKLIEYYRASGMGCLDTLLSSMMEFAKADAARFLLRDSLRSEAIVSLLQPGKDTFVEAGSMHHALYVLLERNISREWSLQSRNLEEEVAKQMGMTDYRLPPGDQLTLAYINADHISEEQERLLCAQTLIYTKITMKEEWVESESDFPHLNDELRNIALVSSLDLRRCRILYERIHNVSTADARKIVMRAI</sequence>
<evidence type="ECO:0000313" key="1">
    <source>
        <dbReference type="EMBL" id="SHO52564.1"/>
    </source>
</evidence>
<dbReference type="RefSeq" id="WP_073616126.1">
    <property type="nucleotide sequence ID" value="NZ_FRFE01000037.1"/>
</dbReference>
<organism evidence="1 2">
    <name type="scientific">Desulfopila aestuarii DSM 18488</name>
    <dbReference type="NCBI Taxonomy" id="1121416"/>
    <lineage>
        <taxon>Bacteria</taxon>
        <taxon>Pseudomonadati</taxon>
        <taxon>Thermodesulfobacteriota</taxon>
        <taxon>Desulfobulbia</taxon>
        <taxon>Desulfobulbales</taxon>
        <taxon>Desulfocapsaceae</taxon>
        <taxon>Desulfopila</taxon>
    </lineage>
</organism>
<dbReference type="AlphaFoldDB" id="A0A1M7YIV0"/>
<proteinExistence type="predicted"/>
<dbReference type="EMBL" id="FRFE01000037">
    <property type="protein sequence ID" value="SHO52564.1"/>
    <property type="molecule type" value="Genomic_DNA"/>
</dbReference>
<keyword evidence="2" id="KW-1185">Reference proteome</keyword>
<name>A0A1M7YIV0_9BACT</name>
<protein>
    <submittedName>
        <fullName evidence="1">Uncharacterized protein</fullName>
    </submittedName>
</protein>
<reference evidence="1 2" key="1">
    <citation type="submission" date="2016-12" db="EMBL/GenBank/DDBJ databases">
        <authorList>
            <person name="Song W.-J."/>
            <person name="Kurnit D.M."/>
        </authorList>
    </citation>
    <scope>NUCLEOTIDE SEQUENCE [LARGE SCALE GENOMIC DNA]</scope>
    <source>
        <strain evidence="1 2">DSM 18488</strain>
    </source>
</reference>
<gene>
    <name evidence="1" type="ORF">SAMN02745220_04625</name>
</gene>
<dbReference type="OrthoDB" id="5501943at2"/>
<dbReference type="Proteomes" id="UP000184603">
    <property type="component" value="Unassembled WGS sequence"/>
</dbReference>
<accession>A0A1M7YIV0</accession>
<evidence type="ECO:0000313" key="2">
    <source>
        <dbReference type="Proteomes" id="UP000184603"/>
    </source>
</evidence>